<dbReference type="Gene3D" id="3.40.630.10">
    <property type="entry name" value="Zn peptidases"/>
    <property type="match status" value="1"/>
</dbReference>
<keyword evidence="5" id="KW-1185">Reference proteome</keyword>
<keyword evidence="1 4" id="KW-0378">Hydrolase</keyword>
<comment type="cofactor">
    <cofactor evidence="2">
        <name>Mn(2+)</name>
        <dbReference type="ChEBI" id="CHEBI:29035"/>
    </cofactor>
    <text evidence="2">The Mn(2+) ion enhances activity.</text>
</comment>
<dbReference type="OrthoDB" id="9777385at2"/>
<evidence type="ECO:0000256" key="1">
    <source>
        <dbReference type="ARBA" id="ARBA00022801"/>
    </source>
</evidence>
<dbReference type="InterPro" id="IPR017439">
    <property type="entry name" value="Amidohydrolase"/>
</dbReference>
<sequence length="368" mass="39546">MSFQEAIQYRTELHQLAELSGEEIKTAQYIQHKLEDMGFAVRSGVGGHGLIIDISSGNEGPVVMLRADIDALPYTDPNDPEKIEAIHACGHDAHAAILLAAAPEIRSSLKKGTVRLVFQPAEESLQGALAMIKDGALEGVDIAVGSHIRPVQDLPFGKYCASVNHVACATVEVRIDGKQAHAARPHLGINPIEAASQYIASIALIKIDPNKSWSVKPTQIFSEVGATNSIPSFVRIAYDLRAQDNAALEAIIERMKLAAASLEGSFGAKASCEVTEYCPGPEYDAALNELFRETVTETIGKDALHANCGGGGEDFHFYKKAKPELRVLYYGIGSGAAPGLHDRNMNFNVEILPQASQLLVNLVNKILA</sequence>
<evidence type="ECO:0000259" key="3">
    <source>
        <dbReference type="Pfam" id="PF07687"/>
    </source>
</evidence>
<dbReference type="PANTHER" id="PTHR11014:SF63">
    <property type="entry name" value="METALLOPEPTIDASE, PUTATIVE (AFU_ORTHOLOGUE AFUA_6G09600)-RELATED"/>
    <property type="match status" value="1"/>
</dbReference>
<name>A0A6L6YLE0_9BURK</name>
<organism evidence="4 5">
    <name type="scientific">Parasutterella muris</name>
    <dbReference type="NCBI Taxonomy" id="2565572"/>
    <lineage>
        <taxon>Bacteria</taxon>
        <taxon>Pseudomonadati</taxon>
        <taxon>Pseudomonadota</taxon>
        <taxon>Betaproteobacteria</taxon>
        <taxon>Burkholderiales</taxon>
        <taxon>Sutterellaceae</taxon>
        <taxon>Parasutterella</taxon>
    </lineage>
</organism>
<keyword evidence="2" id="KW-0479">Metal-binding</keyword>
<dbReference type="SUPFAM" id="SSF53187">
    <property type="entry name" value="Zn-dependent exopeptidases"/>
    <property type="match status" value="1"/>
</dbReference>
<dbReference type="InterPro" id="IPR002933">
    <property type="entry name" value="Peptidase_M20"/>
</dbReference>
<dbReference type="Gene3D" id="3.30.70.360">
    <property type="match status" value="1"/>
</dbReference>
<feature type="binding site" evidence="2">
    <location>
        <position position="147"/>
    </location>
    <ligand>
        <name>Mn(2+)</name>
        <dbReference type="ChEBI" id="CHEBI:29035"/>
        <label>2</label>
    </ligand>
</feature>
<gene>
    <name evidence="4" type="ORF">E5987_11415</name>
</gene>
<dbReference type="Pfam" id="PF01546">
    <property type="entry name" value="Peptidase_M20"/>
    <property type="match status" value="1"/>
</dbReference>
<feature type="binding site" evidence="2">
    <location>
        <position position="123"/>
    </location>
    <ligand>
        <name>Mn(2+)</name>
        <dbReference type="ChEBI" id="CHEBI:29035"/>
        <label>2</label>
    </ligand>
</feature>
<protein>
    <submittedName>
        <fullName evidence="4">Amidohydrolase</fullName>
    </submittedName>
</protein>
<feature type="domain" description="Peptidase M20 dimerisation" evidence="3">
    <location>
        <begin position="169"/>
        <end position="259"/>
    </location>
</feature>
<dbReference type="NCBIfam" id="TIGR01891">
    <property type="entry name" value="amidohydrolases"/>
    <property type="match status" value="1"/>
</dbReference>
<dbReference type="InterPro" id="IPR036264">
    <property type="entry name" value="Bact_exopeptidase_dim_dom"/>
</dbReference>
<dbReference type="EMBL" id="WSRP01000046">
    <property type="protein sequence ID" value="MVX57792.1"/>
    <property type="molecule type" value="Genomic_DNA"/>
</dbReference>
<dbReference type="InterPro" id="IPR011650">
    <property type="entry name" value="Peptidase_M20_dimer"/>
</dbReference>
<dbReference type="GO" id="GO:0016787">
    <property type="term" value="F:hydrolase activity"/>
    <property type="evidence" value="ECO:0007669"/>
    <property type="project" value="UniProtKB-KW"/>
</dbReference>
<dbReference type="RefSeq" id="WP_160336207.1">
    <property type="nucleotide sequence ID" value="NZ_WSRP01000046.1"/>
</dbReference>
<comment type="caution">
    <text evidence="4">The sequence shown here is derived from an EMBL/GenBank/DDBJ whole genome shotgun (WGS) entry which is preliminary data.</text>
</comment>
<dbReference type="SUPFAM" id="SSF55031">
    <property type="entry name" value="Bacterial exopeptidase dimerisation domain"/>
    <property type="match status" value="1"/>
</dbReference>
<dbReference type="Pfam" id="PF07687">
    <property type="entry name" value="M20_dimer"/>
    <property type="match status" value="1"/>
</dbReference>
<feature type="binding site" evidence="2">
    <location>
        <position position="89"/>
    </location>
    <ligand>
        <name>Mn(2+)</name>
        <dbReference type="ChEBI" id="CHEBI:29035"/>
        <label>2</label>
    </ligand>
</feature>
<reference evidence="4 5" key="1">
    <citation type="submission" date="2019-12" db="EMBL/GenBank/DDBJ databases">
        <title>Microbes associate with the intestines of laboratory mice.</title>
        <authorList>
            <person name="Navarre W."/>
            <person name="Wong E."/>
        </authorList>
    </citation>
    <scope>NUCLEOTIDE SEQUENCE [LARGE SCALE GENOMIC DNA]</scope>
    <source>
        <strain evidence="4 5">NM82_D38</strain>
    </source>
</reference>
<feature type="binding site" evidence="2">
    <location>
        <position position="341"/>
    </location>
    <ligand>
        <name>Mn(2+)</name>
        <dbReference type="ChEBI" id="CHEBI:29035"/>
        <label>2</label>
    </ligand>
</feature>
<dbReference type="Proteomes" id="UP000472580">
    <property type="component" value="Unassembled WGS sequence"/>
</dbReference>
<evidence type="ECO:0000313" key="5">
    <source>
        <dbReference type="Proteomes" id="UP000472580"/>
    </source>
</evidence>
<evidence type="ECO:0000313" key="4">
    <source>
        <dbReference type="EMBL" id="MVX57792.1"/>
    </source>
</evidence>
<evidence type="ECO:0000256" key="2">
    <source>
        <dbReference type="PIRSR" id="PIRSR005962-1"/>
    </source>
</evidence>
<proteinExistence type="predicted"/>
<accession>A0A6L6YLE0</accession>
<dbReference type="GO" id="GO:0046872">
    <property type="term" value="F:metal ion binding"/>
    <property type="evidence" value="ECO:0007669"/>
    <property type="project" value="UniProtKB-KW"/>
</dbReference>
<dbReference type="PANTHER" id="PTHR11014">
    <property type="entry name" value="PEPTIDASE M20 FAMILY MEMBER"/>
    <property type="match status" value="1"/>
</dbReference>
<feature type="binding site" evidence="2">
    <location>
        <position position="91"/>
    </location>
    <ligand>
        <name>Mn(2+)</name>
        <dbReference type="ChEBI" id="CHEBI:29035"/>
        <label>2</label>
    </ligand>
</feature>
<dbReference type="PIRSF" id="PIRSF005962">
    <property type="entry name" value="Pept_M20D_amidohydro"/>
    <property type="match status" value="1"/>
</dbReference>
<dbReference type="AlphaFoldDB" id="A0A6L6YLE0"/>
<keyword evidence="2" id="KW-0464">Manganese</keyword>